<keyword evidence="1" id="KW-1133">Transmembrane helix</keyword>
<evidence type="ECO:0000313" key="3">
    <source>
        <dbReference type="Proteomes" id="UP000182573"/>
    </source>
</evidence>
<name>A0A1H2R1J2_HALVA</name>
<feature type="transmembrane region" description="Helical" evidence="1">
    <location>
        <begin position="113"/>
        <end position="131"/>
    </location>
</feature>
<feature type="transmembrane region" description="Helical" evidence="1">
    <location>
        <begin position="20"/>
        <end position="41"/>
    </location>
</feature>
<keyword evidence="1" id="KW-0812">Transmembrane</keyword>
<dbReference type="Proteomes" id="UP000182573">
    <property type="component" value="Unassembled WGS sequence"/>
</dbReference>
<organism evidence="2 3">
    <name type="scientific">Haloarcula vallismortis</name>
    <name type="common">Halobacterium vallismortis</name>
    <dbReference type="NCBI Taxonomy" id="28442"/>
    <lineage>
        <taxon>Archaea</taxon>
        <taxon>Methanobacteriati</taxon>
        <taxon>Methanobacteriota</taxon>
        <taxon>Stenosarchaea group</taxon>
        <taxon>Halobacteria</taxon>
        <taxon>Halobacteriales</taxon>
        <taxon>Haloarculaceae</taxon>
        <taxon>Haloarcula</taxon>
    </lineage>
</organism>
<accession>A0A1H2R1J2</accession>
<proteinExistence type="predicted"/>
<dbReference type="STRING" id="28442.SAMN05443574_101454"/>
<keyword evidence="1" id="KW-0472">Membrane</keyword>
<gene>
    <name evidence="2" type="ORF">SAMN05443574_101454</name>
</gene>
<evidence type="ECO:0000256" key="1">
    <source>
        <dbReference type="SAM" id="Phobius"/>
    </source>
</evidence>
<evidence type="ECO:0000313" key="2">
    <source>
        <dbReference type="EMBL" id="SDW13058.1"/>
    </source>
</evidence>
<protein>
    <submittedName>
        <fullName evidence="2">Sec-independent protein translocase protein TatC</fullName>
    </submittedName>
</protein>
<reference evidence="2 3" key="1">
    <citation type="submission" date="2016-10" db="EMBL/GenBank/DDBJ databases">
        <authorList>
            <person name="de Groot N.N."/>
        </authorList>
    </citation>
    <scope>NUCLEOTIDE SEQUENCE [LARGE SCALE GENOMIC DNA]</scope>
    <source>
        <strain evidence="2 3">DSM 3756</strain>
    </source>
</reference>
<feature type="transmembrane region" description="Helical" evidence="1">
    <location>
        <begin position="53"/>
        <end position="71"/>
    </location>
</feature>
<dbReference type="EMBL" id="FNOF01000001">
    <property type="protein sequence ID" value="SDW13058.1"/>
    <property type="molecule type" value="Genomic_DNA"/>
</dbReference>
<dbReference type="AlphaFoldDB" id="A0A1H2R1J2"/>
<sequence length="141" mass="15293">MLFSPNMVTDTLLGSLPPAPFAALAVLVWATTVGSIGLWTYRDARARESRSPVLWAIGIVFALLVFPYYLYRRGSRTHPPERLDHVLVTLASAGVGAFVAGAVLSPPDPISQVYYLPTAFAGLLPAAYLLIYRGGYLRPSQ</sequence>
<feature type="transmembrane region" description="Helical" evidence="1">
    <location>
        <begin position="83"/>
        <end position="104"/>
    </location>
</feature>